<dbReference type="InterPro" id="IPR029058">
    <property type="entry name" value="AB_hydrolase_fold"/>
</dbReference>
<dbReference type="InterPro" id="IPR050278">
    <property type="entry name" value="Serine_Prot_S9B/DPPIV"/>
</dbReference>
<evidence type="ECO:0000313" key="2">
    <source>
        <dbReference type="EMBL" id="NKI44706.1"/>
    </source>
</evidence>
<comment type="caution">
    <text evidence="2">The sequence shown here is derived from an EMBL/GenBank/DDBJ whole genome shotgun (WGS) entry which is preliminary data.</text>
</comment>
<dbReference type="Proteomes" id="UP000772196">
    <property type="component" value="Unassembled WGS sequence"/>
</dbReference>
<dbReference type="PANTHER" id="PTHR11731">
    <property type="entry name" value="PROTEASE FAMILY S9B,C DIPEPTIDYL-PEPTIDASE IV-RELATED"/>
    <property type="match status" value="1"/>
</dbReference>
<keyword evidence="3" id="KW-1185">Reference proteome</keyword>
<dbReference type="InterPro" id="IPR001375">
    <property type="entry name" value="Peptidase_S9_cat"/>
</dbReference>
<reference evidence="2 3" key="1">
    <citation type="submission" date="2020-04" db="EMBL/GenBank/DDBJ databases">
        <title>Phylogenetic Diversity and Antibacterial Activity against Ralstonia solanacearum of Endophytic Actinomycete Isolated from Moss.</title>
        <authorList>
            <person name="Zhuang X."/>
        </authorList>
    </citation>
    <scope>NUCLEOTIDE SEQUENCE [LARGE SCALE GENOMIC DNA]</scope>
    <source>
        <strain evidence="2 3">LD120</strain>
    </source>
</reference>
<evidence type="ECO:0000313" key="3">
    <source>
        <dbReference type="Proteomes" id="UP000772196"/>
    </source>
</evidence>
<dbReference type="Pfam" id="PF00326">
    <property type="entry name" value="Peptidase_S9"/>
    <property type="match status" value="1"/>
</dbReference>
<proteinExistence type="predicted"/>
<protein>
    <submittedName>
        <fullName evidence="2">Prolyl oligopeptidase family serine peptidase</fullName>
    </submittedName>
</protein>
<dbReference type="SUPFAM" id="SSF53474">
    <property type="entry name" value="alpha/beta-Hydrolases"/>
    <property type="match status" value="1"/>
</dbReference>
<gene>
    <name evidence="2" type="ORF">HFV08_26370</name>
</gene>
<feature type="domain" description="Peptidase S9 prolyl oligopeptidase catalytic" evidence="1">
    <location>
        <begin position="54"/>
        <end position="251"/>
    </location>
</feature>
<organism evidence="2 3">
    <name type="scientific">Streptomyces physcomitrii</name>
    <dbReference type="NCBI Taxonomy" id="2724184"/>
    <lineage>
        <taxon>Bacteria</taxon>
        <taxon>Bacillati</taxon>
        <taxon>Actinomycetota</taxon>
        <taxon>Actinomycetes</taxon>
        <taxon>Kitasatosporales</taxon>
        <taxon>Streptomycetaceae</taxon>
        <taxon>Streptomyces</taxon>
    </lineage>
</organism>
<evidence type="ECO:0000259" key="1">
    <source>
        <dbReference type="Pfam" id="PF00326"/>
    </source>
</evidence>
<dbReference type="PANTHER" id="PTHR11731:SF193">
    <property type="entry name" value="DIPEPTIDYL PEPTIDASE 9"/>
    <property type="match status" value="1"/>
</dbReference>
<name>A0ABX1H8K1_9ACTN</name>
<accession>A0ABX1H8K1</accession>
<dbReference type="EMBL" id="JAAWWP010000021">
    <property type="protein sequence ID" value="NKI44706.1"/>
    <property type="molecule type" value="Genomic_DNA"/>
</dbReference>
<sequence>MELLTLGPRALRAALFLPSWHRPGDAPLPVLMDPYGGPAMCKVRAEQTWWTYVSQWFAEQGFAVLAVDGRGTPGRGPAWERTIHHDLTTPVLDDQVAALTEAARLRPALDTGRVGIRGWSFGGFLAALAVLRRPDVFHAAVAGAPVTDQRLYDTHWRERHLGHPDRHPEVYVHNSPVHEAGSLTRPLLLVHGLADDNVFAAHTLRLSAALLAAGRPHEVLPLPRATHLPTDTKVAENLLVHQLEFLRRHLGV</sequence>
<dbReference type="Gene3D" id="3.40.50.1820">
    <property type="entry name" value="alpha/beta hydrolase"/>
    <property type="match status" value="1"/>
</dbReference>